<evidence type="ECO:0000313" key="4">
    <source>
        <dbReference type="Proteomes" id="UP000251670"/>
    </source>
</evidence>
<keyword evidence="3" id="KW-1185">Reference proteome</keyword>
<dbReference type="Proteomes" id="UP000251670">
    <property type="component" value="Unassembled WGS sequence"/>
</dbReference>
<evidence type="ECO:0000313" key="3">
    <source>
        <dbReference type="Proteomes" id="UP000199426"/>
    </source>
</evidence>
<sequence>MFVALIDKDQLINDKVKSHGIYDLYLPKSTFFNR</sequence>
<dbReference type="EMBL" id="FNEG01000002">
    <property type="protein sequence ID" value="SDI72118.1"/>
    <property type="molecule type" value="Genomic_DNA"/>
</dbReference>
<organism evidence="2 4">
    <name type="scientific">Chryseobacterium jejuense</name>
    <dbReference type="NCBI Taxonomy" id="445960"/>
    <lineage>
        <taxon>Bacteria</taxon>
        <taxon>Pseudomonadati</taxon>
        <taxon>Bacteroidota</taxon>
        <taxon>Flavobacteriia</taxon>
        <taxon>Flavobacteriales</taxon>
        <taxon>Weeksellaceae</taxon>
        <taxon>Chryseobacterium group</taxon>
        <taxon>Chryseobacterium</taxon>
    </lineage>
</organism>
<dbReference type="AlphaFoldDB" id="A0A2X2VDA1"/>
<reference evidence="2 4" key="2">
    <citation type="submission" date="2018-06" db="EMBL/GenBank/DDBJ databases">
        <authorList>
            <consortium name="Pathogen Informatics"/>
            <person name="Doyle S."/>
        </authorList>
    </citation>
    <scope>NUCLEOTIDE SEQUENCE [LARGE SCALE GENOMIC DNA]</scope>
    <source>
        <strain evidence="2 4">NCTC13492</strain>
    </source>
</reference>
<evidence type="ECO:0000313" key="2">
    <source>
        <dbReference type="EMBL" id="SQB26518.1"/>
    </source>
</evidence>
<accession>A0A2X2VDA1</accession>
<protein>
    <submittedName>
        <fullName evidence="2">Uncharacterized protein</fullName>
    </submittedName>
</protein>
<reference evidence="1 3" key="1">
    <citation type="submission" date="2016-10" db="EMBL/GenBank/DDBJ databases">
        <authorList>
            <person name="Varghese N."/>
            <person name="Submissions S."/>
        </authorList>
    </citation>
    <scope>NUCLEOTIDE SEQUENCE [LARGE SCALE GENOMIC DNA]</scope>
    <source>
        <strain evidence="1 3">DSM 19299</strain>
    </source>
</reference>
<evidence type="ECO:0000313" key="1">
    <source>
        <dbReference type="EMBL" id="SDI72118.1"/>
    </source>
</evidence>
<proteinExistence type="predicted"/>
<dbReference type="EMBL" id="UAWB01000001">
    <property type="protein sequence ID" value="SQB26518.1"/>
    <property type="molecule type" value="Genomic_DNA"/>
</dbReference>
<name>A0A2X2VDA1_CHRJE</name>
<dbReference type="Proteomes" id="UP000199426">
    <property type="component" value="Unassembled WGS sequence"/>
</dbReference>
<gene>
    <name evidence="2" type="ORF">NCTC13492_00191</name>
    <name evidence="1" type="ORF">SAMN05421542_1860</name>
</gene>